<feature type="compositionally biased region" description="Basic and acidic residues" evidence="1">
    <location>
        <begin position="361"/>
        <end position="374"/>
    </location>
</feature>
<protein>
    <submittedName>
        <fullName evidence="3">Helix-turn-helix domain-containing protein</fullName>
    </submittedName>
</protein>
<dbReference type="SMART" id="SM00382">
    <property type="entry name" value="AAA"/>
    <property type="match status" value="1"/>
</dbReference>
<organism evidence="3 4">
    <name type="scientific">Dyella marensis</name>
    <dbReference type="NCBI Taxonomy" id="500610"/>
    <lineage>
        <taxon>Bacteria</taxon>
        <taxon>Pseudomonadati</taxon>
        <taxon>Pseudomonadota</taxon>
        <taxon>Gammaproteobacteria</taxon>
        <taxon>Lysobacterales</taxon>
        <taxon>Rhodanobacteraceae</taxon>
        <taxon>Dyella</taxon>
    </lineage>
</organism>
<dbReference type="SUPFAM" id="SSF52540">
    <property type="entry name" value="P-loop containing nucleoside triphosphate hydrolases"/>
    <property type="match status" value="1"/>
</dbReference>
<evidence type="ECO:0000259" key="2">
    <source>
        <dbReference type="SMART" id="SM00382"/>
    </source>
</evidence>
<dbReference type="EMBL" id="FONH01000002">
    <property type="protein sequence ID" value="SFE40498.1"/>
    <property type="molecule type" value="Genomic_DNA"/>
</dbReference>
<feature type="region of interest" description="Disordered" evidence="1">
    <location>
        <begin position="360"/>
        <end position="390"/>
    </location>
</feature>
<reference evidence="4" key="1">
    <citation type="submission" date="2016-10" db="EMBL/GenBank/DDBJ databases">
        <authorList>
            <person name="Varghese N."/>
            <person name="Submissions S."/>
        </authorList>
    </citation>
    <scope>NUCLEOTIDE SEQUENCE [LARGE SCALE GENOMIC DNA]</scope>
    <source>
        <strain evidence="4">UNC178MFTsu3.1</strain>
    </source>
</reference>
<proteinExistence type="predicted"/>
<keyword evidence="4" id="KW-1185">Reference proteome</keyword>
<dbReference type="Pfam" id="PF13384">
    <property type="entry name" value="HTH_23"/>
    <property type="match status" value="1"/>
</dbReference>
<dbReference type="InterPro" id="IPR036388">
    <property type="entry name" value="WH-like_DNA-bd_sf"/>
</dbReference>
<dbReference type="GO" id="GO:0006355">
    <property type="term" value="P:regulation of DNA-templated transcription"/>
    <property type="evidence" value="ECO:0007669"/>
    <property type="project" value="UniProtKB-ARBA"/>
</dbReference>
<dbReference type="Gene3D" id="3.40.50.300">
    <property type="entry name" value="P-loop containing nucleotide triphosphate hydrolases"/>
    <property type="match status" value="1"/>
</dbReference>
<dbReference type="Gene3D" id="1.10.10.10">
    <property type="entry name" value="Winged helix-like DNA-binding domain superfamily/Winged helix DNA-binding domain"/>
    <property type="match status" value="1"/>
</dbReference>
<dbReference type="InterPro" id="IPR003593">
    <property type="entry name" value="AAA+_ATPase"/>
</dbReference>
<dbReference type="InterPro" id="IPR027417">
    <property type="entry name" value="P-loop_NTPase"/>
</dbReference>
<sequence length="390" mass="42408">MSAPNPAIRSIEERAERDLALLDKMTPRPLADAIRRAGDAVGQHETTYESCTIANTRNATLQQHADAPVAPPVILSIAELLGRPFPIREVLLAPWLTTQSLSMIYATRGTGKTHVALGIAYALASGGEFIGWRASQPVRVLYIDGEMPGADLQQRLAAIIASRIEEAPADYLRIMTPDAQPLGIMPNLYSLEGQEAINACMGDAQVVIVDNISCLVRGGKENEGESWEPVASWELAQRAAGRAVVFIHHAGKGGAQRGTSKREDLLDIVIKLGRPADYVPNEGARFEVYFEKARSLSGDDVEPFEAKLETLPDGTQAWATRKVIDATDMQIIEMHDLGMTMAEIASDLGVNKSTISRAVRRLRDEGKLPSDKTKPKARHNTGQGADDDRD</sequence>
<evidence type="ECO:0000313" key="4">
    <source>
        <dbReference type="Proteomes" id="UP000199477"/>
    </source>
</evidence>
<evidence type="ECO:0000313" key="3">
    <source>
        <dbReference type="EMBL" id="SFE40498.1"/>
    </source>
</evidence>
<feature type="domain" description="AAA+ ATPase" evidence="2">
    <location>
        <begin position="98"/>
        <end position="276"/>
    </location>
</feature>
<dbReference type="RefSeq" id="WP_090423544.1">
    <property type="nucleotide sequence ID" value="NZ_FONH01000002.1"/>
</dbReference>
<dbReference type="STRING" id="500610.SAMN02799615_00966"/>
<accession>A0A1I2AA92</accession>
<name>A0A1I2AA92_9GAMM</name>
<gene>
    <name evidence="3" type="ORF">SAMN02799615_00966</name>
</gene>
<dbReference type="AlphaFoldDB" id="A0A1I2AA92"/>
<dbReference type="Pfam" id="PF13481">
    <property type="entry name" value="AAA_25"/>
    <property type="match status" value="1"/>
</dbReference>
<dbReference type="Proteomes" id="UP000199477">
    <property type="component" value="Unassembled WGS sequence"/>
</dbReference>
<dbReference type="CDD" id="cd00090">
    <property type="entry name" value="HTH_ARSR"/>
    <property type="match status" value="1"/>
</dbReference>
<evidence type="ECO:0000256" key="1">
    <source>
        <dbReference type="SAM" id="MobiDB-lite"/>
    </source>
</evidence>
<dbReference type="InterPro" id="IPR011991">
    <property type="entry name" value="ArsR-like_HTH"/>
</dbReference>